<name>A0A1I4P9N1_9PROT</name>
<keyword evidence="3" id="KW-0813">Transport</keyword>
<keyword evidence="6 8" id="KW-1133">Transmembrane helix</keyword>
<dbReference type="Pfam" id="PF04066">
    <property type="entry name" value="MrpF_PhaF"/>
    <property type="match status" value="1"/>
</dbReference>
<evidence type="ECO:0000256" key="6">
    <source>
        <dbReference type="ARBA" id="ARBA00022989"/>
    </source>
</evidence>
<evidence type="ECO:0000313" key="10">
    <source>
        <dbReference type="Proteomes" id="UP000199561"/>
    </source>
</evidence>
<keyword evidence="7 8" id="KW-0472">Membrane</keyword>
<dbReference type="GO" id="GO:0015385">
    <property type="term" value="F:sodium:proton antiporter activity"/>
    <property type="evidence" value="ECO:0007669"/>
    <property type="project" value="TreeGrafter"/>
</dbReference>
<sequence>MIYQLLALFLLLTLAAGMWRLLRGPTIADRMLAAQLFGTTTVAILLLLSQASGNSALQDVALVFALLAVITVVAFVRRAWPNKMERSDDPS</sequence>
<evidence type="ECO:0000256" key="5">
    <source>
        <dbReference type="ARBA" id="ARBA00022692"/>
    </source>
</evidence>
<dbReference type="EMBL" id="FOUF01000010">
    <property type="protein sequence ID" value="SFM24276.1"/>
    <property type="molecule type" value="Genomic_DNA"/>
</dbReference>
<accession>A0A1I4P9N1</accession>
<evidence type="ECO:0000256" key="4">
    <source>
        <dbReference type="ARBA" id="ARBA00022475"/>
    </source>
</evidence>
<dbReference type="Proteomes" id="UP000199561">
    <property type="component" value="Unassembled WGS sequence"/>
</dbReference>
<dbReference type="STRING" id="52442.SAMN05421880_11051"/>
<gene>
    <name evidence="9" type="ORF">SAMN05421880_11051</name>
</gene>
<comment type="subcellular location">
    <subcellularLocation>
        <location evidence="1">Cell membrane</location>
        <topology evidence="1">Multi-pass membrane protein</topology>
    </subcellularLocation>
</comment>
<evidence type="ECO:0000256" key="7">
    <source>
        <dbReference type="ARBA" id="ARBA00023136"/>
    </source>
</evidence>
<keyword evidence="10" id="KW-1185">Reference proteome</keyword>
<evidence type="ECO:0000256" key="1">
    <source>
        <dbReference type="ARBA" id="ARBA00004651"/>
    </source>
</evidence>
<dbReference type="InterPro" id="IPR007208">
    <property type="entry name" value="MrpF/PhaF-like"/>
</dbReference>
<evidence type="ECO:0000313" key="9">
    <source>
        <dbReference type="EMBL" id="SFM24276.1"/>
    </source>
</evidence>
<evidence type="ECO:0000256" key="3">
    <source>
        <dbReference type="ARBA" id="ARBA00022448"/>
    </source>
</evidence>
<organism evidence="9 10">
    <name type="scientific">Nitrosomonas nitrosa</name>
    <dbReference type="NCBI Taxonomy" id="52442"/>
    <lineage>
        <taxon>Bacteria</taxon>
        <taxon>Pseudomonadati</taxon>
        <taxon>Pseudomonadota</taxon>
        <taxon>Betaproteobacteria</taxon>
        <taxon>Nitrosomonadales</taxon>
        <taxon>Nitrosomonadaceae</taxon>
        <taxon>Nitrosomonas</taxon>
    </lineage>
</organism>
<dbReference type="RefSeq" id="WP_090667925.1">
    <property type="nucleotide sequence ID" value="NZ_FOUF01000010.1"/>
</dbReference>
<evidence type="ECO:0000256" key="2">
    <source>
        <dbReference type="ARBA" id="ARBA00009212"/>
    </source>
</evidence>
<keyword evidence="5 8" id="KW-0812">Transmembrane</keyword>
<dbReference type="PANTHER" id="PTHR34702">
    <property type="entry name" value="NA(+)/H(+) ANTIPORTER SUBUNIT F1"/>
    <property type="match status" value="1"/>
</dbReference>
<dbReference type="AlphaFoldDB" id="A0A1I4P9N1"/>
<proteinExistence type="inferred from homology"/>
<dbReference type="PANTHER" id="PTHR34702:SF1">
    <property type="entry name" value="NA(+)_H(+) ANTIPORTER SUBUNIT F"/>
    <property type="match status" value="1"/>
</dbReference>
<protein>
    <submittedName>
        <fullName evidence="9">Multisubunit sodium/proton antiporter, MrpF subunit</fullName>
    </submittedName>
</protein>
<feature type="transmembrane region" description="Helical" evidence="8">
    <location>
        <begin position="60"/>
        <end position="80"/>
    </location>
</feature>
<evidence type="ECO:0000256" key="8">
    <source>
        <dbReference type="SAM" id="Phobius"/>
    </source>
</evidence>
<dbReference type="GO" id="GO:0005886">
    <property type="term" value="C:plasma membrane"/>
    <property type="evidence" value="ECO:0007669"/>
    <property type="project" value="UniProtKB-SubCell"/>
</dbReference>
<reference evidence="9 10" key="1">
    <citation type="submission" date="2016-10" db="EMBL/GenBank/DDBJ databases">
        <authorList>
            <person name="de Groot N.N."/>
        </authorList>
    </citation>
    <scope>NUCLEOTIDE SEQUENCE [LARGE SCALE GENOMIC DNA]</scope>
    <source>
        <strain evidence="9 10">Nm146</strain>
    </source>
</reference>
<keyword evidence="4" id="KW-1003">Cell membrane</keyword>
<feature type="transmembrane region" description="Helical" evidence="8">
    <location>
        <begin position="33"/>
        <end position="48"/>
    </location>
</feature>
<comment type="similarity">
    <text evidence="2">Belongs to the CPA3 antiporters (TC 2.A.63) subunit F family.</text>
</comment>